<feature type="modified residue" description="N6-carboxylysine" evidence="5 7">
    <location>
        <position position="220"/>
    </location>
</feature>
<dbReference type="PANTHER" id="PTHR43440">
    <property type="entry name" value="UREASE"/>
    <property type="match status" value="1"/>
</dbReference>
<proteinExistence type="inferred from homology"/>
<evidence type="ECO:0000256" key="2">
    <source>
        <dbReference type="ARBA" id="ARBA00022596"/>
    </source>
</evidence>
<dbReference type="UniPathway" id="UPA00258">
    <property type="reaction ID" value="UER00370"/>
</dbReference>
<dbReference type="CDD" id="cd00375">
    <property type="entry name" value="Urease_alpha"/>
    <property type="match status" value="1"/>
</dbReference>
<feature type="domain" description="Urease" evidence="12">
    <location>
        <begin position="135"/>
        <end position="571"/>
    </location>
</feature>
<accession>U1PP42</accession>
<dbReference type="InterPro" id="IPR032466">
    <property type="entry name" value="Metal_Hydrolase"/>
</dbReference>
<evidence type="ECO:0000256" key="3">
    <source>
        <dbReference type="ARBA" id="ARBA00022723"/>
    </source>
</evidence>
<evidence type="ECO:0000256" key="11">
    <source>
        <dbReference type="RuleBase" id="RU004158"/>
    </source>
</evidence>
<dbReference type="GO" id="GO:0043419">
    <property type="term" value="P:urea catabolic process"/>
    <property type="evidence" value="ECO:0007669"/>
    <property type="project" value="UniProtKB-UniRule"/>
</dbReference>
<evidence type="ECO:0000256" key="4">
    <source>
        <dbReference type="ARBA" id="ARBA00022801"/>
    </source>
</evidence>
<evidence type="ECO:0000313" key="14">
    <source>
        <dbReference type="Proteomes" id="UP000030710"/>
    </source>
</evidence>
<dbReference type="GO" id="GO:0016151">
    <property type="term" value="F:nickel cation binding"/>
    <property type="evidence" value="ECO:0007669"/>
    <property type="project" value="UniProtKB-UniRule"/>
</dbReference>
<feature type="binding site" evidence="5 10">
    <location>
        <position position="222"/>
    </location>
    <ligand>
        <name>substrate</name>
    </ligand>
</feature>
<evidence type="ECO:0000256" key="9">
    <source>
        <dbReference type="PIRSR" id="PIRSR611612-52"/>
    </source>
</evidence>
<dbReference type="Pfam" id="PF01979">
    <property type="entry name" value="Amidohydro_1"/>
    <property type="match status" value="1"/>
</dbReference>
<comment type="PTM">
    <text evidence="5">Carboxylation allows a single lysine to coordinate two nickel ions.</text>
</comment>
<feature type="binding site" evidence="5 8">
    <location>
        <position position="140"/>
    </location>
    <ligand>
        <name>Ni(2+)</name>
        <dbReference type="ChEBI" id="CHEBI:49786"/>
        <label>1</label>
    </ligand>
</feature>
<dbReference type="Pfam" id="PF00449">
    <property type="entry name" value="Urease_alpha"/>
    <property type="match status" value="1"/>
</dbReference>
<evidence type="ECO:0000256" key="10">
    <source>
        <dbReference type="PROSITE-ProRule" id="PRU00700"/>
    </source>
</evidence>
<dbReference type="HOGENOM" id="CLU_000980_0_0_2"/>
<comment type="pathway">
    <text evidence="1 5">Nitrogen metabolism; urea degradation; CO(2) and NH(3) from urea (urease route): step 1/1.</text>
</comment>
<dbReference type="STRING" id="1238425.J07HQW2_00495"/>
<dbReference type="SUPFAM" id="SSF51556">
    <property type="entry name" value="Metallo-dependent hydrolases"/>
    <property type="match status" value="1"/>
</dbReference>
<dbReference type="RefSeq" id="WP_021053555.1">
    <property type="nucleotide sequence ID" value="NZ_KE356561.1"/>
</dbReference>
<keyword evidence="4 5" id="KW-0378">Hydrolase</keyword>
<dbReference type="InterPro" id="IPR006680">
    <property type="entry name" value="Amidohydro-rel"/>
</dbReference>
<comment type="catalytic activity">
    <reaction evidence="5">
        <text>urea + 2 H2O + H(+) = hydrogencarbonate + 2 NH4(+)</text>
        <dbReference type="Rhea" id="RHEA:20557"/>
        <dbReference type="ChEBI" id="CHEBI:15377"/>
        <dbReference type="ChEBI" id="CHEBI:15378"/>
        <dbReference type="ChEBI" id="CHEBI:16199"/>
        <dbReference type="ChEBI" id="CHEBI:17544"/>
        <dbReference type="ChEBI" id="CHEBI:28938"/>
        <dbReference type="EC" id="3.5.1.5"/>
    </reaction>
</comment>
<feature type="binding site" evidence="5 8">
    <location>
        <position position="275"/>
    </location>
    <ligand>
        <name>Ni(2+)</name>
        <dbReference type="ChEBI" id="CHEBI:49786"/>
        <label>2</label>
    </ligand>
</feature>
<dbReference type="InterPro" id="IPR005848">
    <property type="entry name" value="Urease_asu"/>
</dbReference>
<dbReference type="SUPFAM" id="SSF51338">
    <property type="entry name" value="Composite domain of metallo-dependent hydrolases"/>
    <property type="match status" value="1"/>
</dbReference>
<dbReference type="HAMAP" id="MF_01953">
    <property type="entry name" value="Urease_alpha"/>
    <property type="match status" value="1"/>
</dbReference>
<organism evidence="13 14">
    <name type="scientific">Haloquadratum walsbyi J07HQW2</name>
    <dbReference type="NCBI Taxonomy" id="1238425"/>
    <lineage>
        <taxon>Archaea</taxon>
        <taxon>Methanobacteriati</taxon>
        <taxon>Methanobacteriota</taxon>
        <taxon>Stenosarchaea group</taxon>
        <taxon>Halobacteria</taxon>
        <taxon>Halobacteriales</taxon>
        <taxon>Haloferacaceae</taxon>
        <taxon>Haloquadratum</taxon>
    </lineage>
</organism>
<evidence type="ECO:0000256" key="7">
    <source>
        <dbReference type="PIRSR" id="PIRSR611612-50"/>
    </source>
</evidence>
<dbReference type="Proteomes" id="UP000030710">
    <property type="component" value="Unassembled WGS sequence"/>
</dbReference>
<comment type="subunit">
    <text evidence="5">Heterotrimer of UreA (gamma), UreB (beta) and UreC (alpha) subunits. Three heterotrimers associate to form the active enzyme.</text>
</comment>
<comment type="cofactor">
    <cofactor evidence="5 8">
        <name>Ni cation</name>
        <dbReference type="ChEBI" id="CHEBI:25516"/>
    </cofactor>
    <text evidence="5 8">Binds 2 nickel ions per subunit.</text>
</comment>
<dbReference type="GO" id="GO:0009039">
    <property type="term" value="F:urease activity"/>
    <property type="evidence" value="ECO:0007669"/>
    <property type="project" value="UniProtKB-UniRule"/>
</dbReference>
<keyword evidence="5" id="KW-0963">Cytoplasm</keyword>
<feature type="binding site" evidence="5 8">
    <location>
        <position position="363"/>
    </location>
    <ligand>
        <name>Ni(2+)</name>
        <dbReference type="ChEBI" id="CHEBI:49786"/>
        <label>1</label>
    </ligand>
</feature>
<dbReference type="GO" id="GO:0005737">
    <property type="term" value="C:cytoplasm"/>
    <property type="evidence" value="ECO:0007669"/>
    <property type="project" value="UniProtKB-SubCell"/>
</dbReference>
<dbReference type="InterPro" id="IPR050112">
    <property type="entry name" value="Urease_alpha_subunit"/>
</dbReference>
<dbReference type="NCBIfam" id="TIGR01792">
    <property type="entry name" value="urease_alph"/>
    <property type="match status" value="1"/>
</dbReference>
<comment type="similarity">
    <text evidence="5 11">Belongs to the metallo-dependent hydrolases superfamily. Urease alpha subunit family.</text>
</comment>
<sequence length="571" mass="61794">MTKKLTHKEYSSLYGPTDGDKIRLADTELIAEVEKDYTSYGEESVFGGGKTIRDGLAQAPEVTSDEGSLDWVITNATIIDPILGIIKADIGINEGRIVGVGNAGNPNAMTGVDNDLIIGSSTEPFDASGYIVTPGALDIHVHFWGANLPETALKSGITTMLGGGTGAATLPISTSGGWNIKMMMKAAQEWPINFGFWGKGSVSNPEGIIDQIEAGAAGLKIHEDWGAMPAVIDTCLDVCDDYDVQCILHTDTLNESGFLQSTADAIDGRTMHLYHIEGAGGGHAPDIMEMVGEANIVPSSTNPTNPFTVNTYDEHLEMIMVVHHLNPEVPEDVAFAESRIRNETIAAEDVLHDTGVISMFGTDSQGMGRQGELICRTWQVADSMKSQRGLLPEDKETGADNYRIKRYIAKYTINPAITAGIEPYVGSIEPGKLADLCIWEPEFFGIKPHTVFKSGFPVASNQGEGNASLITAQPRKQREVYGAYGQAKHELSVQFASQAAIENNIGSKYGLSTTVLPVKNTRNLTKEHMLHNTTRPNNIDVDPETHEVRIDGELITCEPQEEVPMAQQYML</sequence>
<feature type="binding site" description="via carbamate group" evidence="5 8">
    <location>
        <position position="220"/>
    </location>
    <ligand>
        <name>Ni(2+)</name>
        <dbReference type="ChEBI" id="CHEBI:49786"/>
        <label>2</label>
    </ligand>
</feature>
<evidence type="ECO:0000256" key="1">
    <source>
        <dbReference type="ARBA" id="ARBA00004897"/>
    </source>
</evidence>
<dbReference type="MEROPS" id="M38.982"/>
<evidence type="ECO:0000256" key="5">
    <source>
        <dbReference type="HAMAP-Rule" id="MF_01953"/>
    </source>
</evidence>
<evidence type="ECO:0000259" key="12">
    <source>
        <dbReference type="PROSITE" id="PS51368"/>
    </source>
</evidence>
<feature type="active site" description="Proton donor" evidence="5 9">
    <location>
        <position position="323"/>
    </location>
</feature>
<feature type="binding site" evidence="5 8">
    <location>
        <position position="249"/>
    </location>
    <ligand>
        <name>Ni(2+)</name>
        <dbReference type="ChEBI" id="CHEBI:49786"/>
        <label>2</label>
    </ligand>
</feature>
<dbReference type="PRINTS" id="PR01752">
    <property type="entry name" value="UREASE"/>
</dbReference>
<dbReference type="EC" id="3.5.1.5" evidence="5 6"/>
<keyword evidence="3 5" id="KW-0479">Metal-binding</keyword>
<comment type="PTM">
    <text evidence="7">Carbamylation allows a single lysine to coordinate two nickel ions.</text>
</comment>
<evidence type="ECO:0000313" key="13">
    <source>
        <dbReference type="EMBL" id="ERG94061.1"/>
    </source>
</evidence>
<feature type="binding site" evidence="5 8">
    <location>
        <position position="142"/>
    </location>
    <ligand>
        <name>Ni(2+)</name>
        <dbReference type="ChEBI" id="CHEBI:49786"/>
        <label>1</label>
    </ligand>
</feature>
<name>U1PP42_9EURY</name>
<gene>
    <name evidence="5" type="primary">ureC</name>
    <name evidence="13" type="ORF">J07HQW2_00495</name>
</gene>
<evidence type="ECO:0000256" key="8">
    <source>
        <dbReference type="PIRSR" id="PIRSR611612-51"/>
    </source>
</evidence>
<dbReference type="PROSITE" id="PS51368">
    <property type="entry name" value="UREASE_3"/>
    <property type="match status" value="1"/>
</dbReference>
<reference evidence="13 14" key="1">
    <citation type="journal article" date="2013" name="PLoS ONE">
        <title>Assembly-driven community genomics of a hypersaline microbial ecosystem.</title>
        <authorList>
            <person name="Podell S."/>
            <person name="Ugalde J.A."/>
            <person name="Narasingarao P."/>
            <person name="Banfield J.F."/>
            <person name="Heidelberg K.B."/>
            <person name="Allen E.E."/>
        </authorList>
    </citation>
    <scope>NUCLEOTIDE SEQUENCE [LARGE SCALE GENOMIC DNA]</scope>
    <source>
        <strain evidence="14">J07HQW2</strain>
    </source>
</reference>
<dbReference type="PANTHER" id="PTHR43440:SF1">
    <property type="entry name" value="UREASE"/>
    <property type="match status" value="1"/>
</dbReference>
<feature type="binding site" description="via carbamate group" evidence="5 8">
    <location>
        <position position="220"/>
    </location>
    <ligand>
        <name>Ni(2+)</name>
        <dbReference type="ChEBI" id="CHEBI:49786"/>
        <label>1</label>
    </ligand>
</feature>
<dbReference type="AlphaFoldDB" id="U1PP42"/>
<dbReference type="InterPro" id="IPR011612">
    <property type="entry name" value="Urease_alpha_N_dom"/>
</dbReference>
<dbReference type="eggNOG" id="arCOG00698">
    <property type="taxonomic scope" value="Archaea"/>
</dbReference>
<dbReference type="InterPro" id="IPR017951">
    <property type="entry name" value="Urease_asu_c"/>
</dbReference>
<dbReference type="Gene3D" id="2.30.40.10">
    <property type="entry name" value="Urease, subunit C, domain 1"/>
    <property type="match status" value="1"/>
</dbReference>
<dbReference type="NCBIfam" id="NF009686">
    <property type="entry name" value="PRK13207.1"/>
    <property type="match status" value="1"/>
</dbReference>
<dbReference type="EMBL" id="KE356561">
    <property type="protein sequence ID" value="ERG94061.1"/>
    <property type="molecule type" value="Genomic_DNA"/>
</dbReference>
<dbReference type="InterPro" id="IPR011059">
    <property type="entry name" value="Metal-dep_hydrolase_composite"/>
</dbReference>
<comment type="subcellular location">
    <subcellularLocation>
        <location evidence="5">Cytoplasm</location>
    </subcellularLocation>
</comment>
<evidence type="ECO:0000256" key="6">
    <source>
        <dbReference type="NCBIfam" id="TIGR01792"/>
    </source>
</evidence>
<keyword evidence="2 5" id="KW-0533">Nickel</keyword>
<dbReference type="Gene3D" id="3.20.20.140">
    <property type="entry name" value="Metal-dependent hydrolases"/>
    <property type="match status" value="1"/>
</dbReference>
<protein>
    <recommendedName>
        <fullName evidence="5 6">Urease subunit alpha</fullName>
        <ecNumber evidence="5 6">3.5.1.5</ecNumber>
    </recommendedName>
    <alternativeName>
        <fullName evidence="5">Urea amidohydrolase subunit alpha</fullName>
    </alternativeName>
</protein>